<evidence type="ECO:0008006" key="3">
    <source>
        <dbReference type="Google" id="ProtNLM"/>
    </source>
</evidence>
<sequence length="124" mass="13586">MLVLFDGVCGLCNRFVDFLVARDPGNALRFASLQGATAASIPNLPNVDSVVVADGEALHIRSDGAIAALSRLGGLWSFFAVFGLVPRPIRDAVYVFIANNRYRWFGKYDACRLPTAAEQHWFLP</sequence>
<name>A0A145Q5G9_9BACT</name>
<dbReference type="PANTHER" id="PTHR33639:SF2">
    <property type="entry name" value="DUF393 DOMAIN-CONTAINING PROTEIN"/>
    <property type="match status" value="1"/>
</dbReference>
<dbReference type="GO" id="GO:0015035">
    <property type="term" value="F:protein-disulfide reductase activity"/>
    <property type="evidence" value="ECO:0007669"/>
    <property type="project" value="InterPro"/>
</dbReference>
<evidence type="ECO:0000313" key="1">
    <source>
        <dbReference type="EMBL" id="AMW06971.1"/>
    </source>
</evidence>
<dbReference type="KEGG" id="gph:GEMMAAP_17150"/>
<dbReference type="Proteomes" id="UP000076404">
    <property type="component" value="Chromosome"/>
</dbReference>
<reference evidence="1 2" key="1">
    <citation type="journal article" date="2014" name="Proc. Natl. Acad. Sci. U.S.A.">
        <title>Functional type 2 photosynthetic reaction centers found in the rare bacterial phylum Gemmatimonadetes.</title>
        <authorList>
            <person name="Zeng Y."/>
            <person name="Feng F."/>
            <person name="Medova H."/>
            <person name="Dean J."/>
            <person name="Koblizek M."/>
        </authorList>
    </citation>
    <scope>NUCLEOTIDE SEQUENCE [LARGE SCALE GENOMIC DNA]</scope>
    <source>
        <strain evidence="1 2">AP64</strain>
    </source>
</reference>
<dbReference type="InterPro" id="IPR007263">
    <property type="entry name" value="DCC1-like"/>
</dbReference>
<accession>A0A145Q5G9</accession>
<dbReference type="AlphaFoldDB" id="A0A145Q5G9"/>
<evidence type="ECO:0000313" key="2">
    <source>
        <dbReference type="Proteomes" id="UP000076404"/>
    </source>
</evidence>
<dbReference type="EMBL" id="CP011454">
    <property type="protein sequence ID" value="AMW06971.1"/>
    <property type="molecule type" value="Genomic_DNA"/>
</dbReference>
<reference evidence="1 2" key="2">
    <citation type="journal article" date="2016" name="Environ. Microbiol. Rep.">
        <title>Metagenomic evidence for the presence of phototrophic Gemmatimonadetes bacteria in diverse environments.</title>
        <authorList>
            <person name="Zeng Y."/>
            <person name="Baumbach J."/>
            <person name="Barbosa E.G."/>
            <person name="Azevedo V."/>
            <person name="Zhang C."/>
            <person name="Koblizek M."/>
        </authorList>
    </citation>
    <scope>NUCLEOTIDE SEQUENCE [LARGE SCALE GENOMIC DNA]</scope>
    <source>
        <strain evidence="1 2">AP64</strain>
    </source>
</reference>
<organism evidence="1 2">
    <name type="scientific">Gemmatimonas phototrophica</name>
    <dbReference type="NCBI Taxonomy" id="1379270"/>
    <lineage>
        <taxon>Bacteria</taxon>
        <taxon>Pseudomonadati</taxon>
        <taxon>Gemmatimonadota</taxon>
        <taxon>Gemmatimonadia</taxon>
        <taxon>Gemmatimonadales</taxon>
        <taxon>Gemmatimonadaceae</taxon>
        <taxon>Gemmatimonas</taxon>
    </lineage>
</organism>
<dbReference type="InterPro" id="IPR052927">
    <property type="entry name" value="DCC_oxidoreductase"/>
</dbReference>
<keyword evidence="2" id="KW-1185">Reference proteome</keyword>
<dbReference type="PANTHER" id="PTHR33639">
    <property type="entry name" value="THIOL-DISULFIDE OXIDOREDUCTASE DCC"/>
    <property type="match status" value="1"/>
</dbReference>
<dbReference type="Pfam" id="PF04134">
    <property type="entry name" value="DCC1-like"/>
    <property type="match status" value="1"/>
</dbReference>
<gene>
    <name evidence="1" type="ORF">GEMMAAP_17150</name>
</gene>
<proteinExistence type="predicted"/>
<protein>
    <recommendedName>
        <fullName evidence="3">Thiol-disulfide oxidoreductase</fullName>
    </recommendedName>
</protein>
<dbReference type="eggNOG" id="COG3011">
    <property type="taxonomic scope" value="Bacteria"/>
</dbReference>